<gene>
    <name evidence="1" type="primary">NCL1_11076</name>
    <name evidence="1" type="ORF">TNCV_1373361</name>
</gene>
<protein>
    <submittedName>
        <fullName evidence="1">Uncharacterized protein</fullName>
    </submittedName>
</protein>
<reference evidence="1" key="1">
    <citation type="submission" date="2020-08" db="EMBL/GenBank/DDBJ databases">
        <title>Multicomponent nature underlies the extraordinary mechanical properties of spider dragline silk.</title>
        <authorList>
            <person name="Kono N."/>
            <person name="Nakamura H."/>
            <person name="Mori M."/>
            <person name="Yoshida Y."/>
            <person name="Ohtoshi R."/>
            <person name="Malay A.D."/>
            <person name="Moran D.A.P."/>
            <person name="Tomita M."/>
            <person name="Numata K."/>
            <person name="Arakawa K."/>
        </authorList>
    </citation>
    <scope>NUCLEOTIDE SEQUENCE</scope>
</reference>
<proteinExistence type="predicted"/>
<evidence type="ECO:0000313" key="1">
    <source>
        <dbReference type="EMBL" id="GFY34645.1"/>
    </source>
</evidence>
<sequence length="277" mass="32288">MISSFTVMLLIELSCRSRRQEGGGSARRQGFCVILFVAAPHQMALQHINFCTVQLIAKLPTGSPKMMPTWLFHQLFAVFPLNHHYNSRDKFRAMVLRNLTPTQGDYGVVIYQKTLVFEQLDMLKIWQACFLCRLEIISGRCFGNSEWECYEYNKECYEYNKECYEYIKERVIRKSTSNGLISENEMYFSFCERRQEIKNGKRTEAINISLRFSSILSNCIPKKALKFITLIFRNTPPNPKIPNKLLVRDYSKREEKILPERTTLQNKGGCGTLLKDS</sequence>
<dbReference type="EMBL" id="BMAU01021426">
    <property type="protein sequence ID" value="GFY34645.1"/>
    <property type="molecule type" value="Genomic_DNA"/>
</dbReference>
<dbReference type="AlphaFoldDB" id="A0A8X6WH15"/>
<keyword evidence="2" id="KW-1185">Reference proteome</keyword>
<comment type="caution">
    <text evidence="1">The sequence shown here is derived from an EMBL/GenBank/DDBJ whole genome shotgun (WGS) entry which is preliminary data.</text>
</comment>
<dbReference type="Proteomes" id="UP000887159">
    <property type="component" value="Unassembled WGS sequence"/>
</dbReference>
<evidence type="ECO:0000313" key="2">
    <source>
        <dbReference type="Proteomes" id="UP000887159"/>
    </source>
</evidence>
<accession>A0A8X6WH15</accession>
<name>A0A8X6WH15_TRICX</name>
<organism evidence="1 2">
    <name type="scientific">Trichonephila clavipes</name>
    <name type="common">Golden silk orbweaver</name>
    <name type="synonym">Nephila clavipes</name>
    <dbReference type="NCBI Taxonomy" id="2585209"/>
    <lineage>
        <taxon>Eukaryota</taxon>
        <taxon>Metazoa</taxon>
        <taxon>Ecdysozoa</taxon>
        <taxon>Arthropoda</taxon>
        <taxon>Chelicerata</taxon>
        <taxon>Arachnida</taxon>
        <taxon>Araneae</taxon>
        <taxon>Araneomorphae</taxon>
        <taxon>Entelegynae</taxon>
        <taxon>Araneoidea</taxon>
        <taxon>Nephilidae</taxon>
        <taxon>Trichonephila</taxon>
    </lineage>
</organism>